<reference evidence="2" key="2">
    <citation type="submission" date="2015-01" db="EMBL/GenBank/DDBJ databases">
        <title>Evolutionary Origins and Diversification of the Mycorrhizal Mutualists.</title>
        <authorList>
            <consortium name="DOE Joint Genome Institute"/>
            <consortium name="Mycorrhizal Genomics Consortium"/>
            <person name="Kohler A."/>
            <person name="Kuo A."/>
            <person name="Nagy L.G."/>
            <person name="Floudas D."/>
            <person name="Copeland A."/>
            <person name="Barry K.W."/>
            <person name="Cichocki N."/>
            <person name="Veneault-Fourrey C."/>
            <person name="LaButti K."/>
            <person name="Lindquist E.A."/>
            <person name="Lipzen A."/>
            <person name="Lundell T."/>
            <person name="Morin E."/>
            <person name="Murat C."/>
            <person name="Riley R."/>
            <person name="Ohm R."/>
            <person name="Sun H."/>
            <person name="Tunlid A."/>
            <person name="Henrissat B."/>
            <person name="Grigoriev I.V."/>
            <person name="Hibbett D.S."/>
            <person name="Martin F."/>
        </authorList>
    </citation>
    <scope>NUCLEOTIDE SEQUENCE [LARGE SCALE GENOMIC DNA]</scope>
    <source>
        <strain evidence="2">UH-Slu-Lm8-n1</strain>
    </source>
</reference>
<gene>
    <name evidence="1" type="ORF">CY34DRAFT_805195</name>
</gene>
<evidence type="ECO:0000313" key="1">
    <source>
        <dbReference type="EMBL" id="KIK42214.1"/>
    </source>
</evidence>
<sequence length="61" mass="6975">MYQRLCLVSTKHGEYYDATLLDVLRITVTASARSHHGKREIQIRMTLKLQSGDSSTTSEYN</sequence>
<dbReference type="EMBL" id="KN835245">
    <property type="protein sequence ID" value="KIK42214.1"/>
    <property type="molecule type" value="Genomic_DNA"/>
</dbReference>
<name>A0A0D0AWH9_9AGAM</name>
<dbReference type="AlphaFoldDB" id="A0A0D0AWH9"/>
<evidence type="ECO:0000313" key="2">
    <source>
        <dbReference type="Proteomes" id="UP000054485"/>
    </source>
</evidence>
<dbReference type="Proteomes" id="UP000054485">
    <property type="component" value="Unassembled WGS sequence"/>
</dbReference>
<dbReference type="InParanoid" id="A0A0D0AWH9"/>
<reference evidence="1 2" key="1">
    <citation type="submission" date="2014-04" db="EMBL/GenBank/DDBJ databases">
        <authorList>
            <consortium name="DOE Joint Genome Institute"/>
            <person name="Kuo A."/>
            <person name="Ruytinx J."/>
            <person name="Rineau F."/>
            <person name="Colpaert J."/>
            <person name="Kohler A."/>
            <person name="Nagy L.G."/>
            <person name="Floudas D."/>
            <person name="Copeland A."/>
            <person name="Barry K.W."/>
            <person name="Cichocki N."/>
            <person name="Veneault-Fourrey C."/>
            <person name="LaButti K."/>
            <person name="Lindquist E.A."/>
            <person name="Lipzen A."/>
            <person name="Lundell T."/>
            <person name="Morin E."/>
            <person name="Murat C."/>
            <person name="Sun H."/>
            <person name="Tunlid A."/>
            <person name="Henrissat B."/>
            <person name="Grigoriev I.V."/>
            <person name="Hibbett D.S."/>
            <person name="Martin F."/>
            <person name="Nordberg H.P."/>
            <person name="Cantor M.N."/>
            <person name="Hua S.X."/>
        </authorList>
    </citation>
    <scope>NUCLEOTIDE SEQUENCE [LARGE SCALE GENOMIC DNA]</scope>
    <source>
        <strain evidence="1 2">UH-Slu-Lm8-n1</strain>
    </source>
</reference>
<accession>A0A0D0AWH9</accession>
<dbReference type="HOGENOM" id="CLU_2924237_0_0_1"/>
<organism evidence="1 2">
    <name type="scientific">Suillus luteus UH-Slu-Lm8-n1</name>
    <dbReference type="NCBI Taxonomy" id="930992"/>
    <lineage>
        <taxon>Eukaryota</taxon>
        <taxon>Fungi</taxon>
        <taxon>Dikarya</taxon>
        <taxon>Basidiomycota</taxon>
        <taxon>Agaricomycotina</taxon>
        <taxon>Agaricomycetes</taxon>
        <taxon>Agaricomycetidae</taxon>
        <taxon>Boletales</taxon>
        <taxon>Suillineae</taxon>
        <taxon>Suillaceae</taxon>
        <taxon>Suillus</taxon>
    </lineage>
</organism>
<keyword evidence="2" id="KW-1185">Reference proteome</keyword>
<protein>
    <submittedName>
        <fullName evidence="1">Uncharacterized protein</fullName>
    </submittedName>
</protein>
<proteinExistence type="predicted"/>